<accession>A0ABQ7PZQ4</accession>
<evidence type="ECO:0008006" key="4">
    <source>
        <dbReference type="Google" id="ProtNLM"/>
    </source>
</evidence>
<feature type="non-terminal residue" evidence="2">
    <location>
        <position position="1"/>
    </location>
</feature>
<dbReference type="Gene3D" id="3.30.420.10">
    <property type="entry name" value="Ribonuclease H-like superfamily/Ribonuclease H"/>
    <property type="match status" value="1"/>
</dbReference>
<feature type="region of interest" description="Disordered" evidence="1">
    <location>
        <begin position="158"/>
        <end position="185"/>
    </location>
</feature>
<evidence type="ECO:0000256" key="1">
    <source>
        <dbReference type="SAM" id="MobiDB-lite"/>
    </source>
</evidence>
<protein>
    <recommendedName>
        <fullName evidence="4">Integrase catalytic domain-containing protein</fullName>
    </recommendedName>
</protein>
<reference evidence="2 3" key="1">
    <citation type="submission" date="2021-06" db="EMBL/GenBank/DDBJ databases">
        <title>A haploid diamondback moth (Plutella xylostella L.) genome assembly resolves 31 chromosomes and identifies a diamide resistance mutation.</title>
        <authorList>
            <person name="Ward C.M."/>
            <person name="Perry K.D."/>
            <person name="Baker G."/>
            <person name="Powis K."/>
            <person name="Heckel D.G."/>
            <person name="Baxter S.W."/>
        </authorList>
    </citation>
    <scope>NUCLEOTIDE SEQUENCE [LARGE SCALE GENOMIC DNA]</scope>
    <source>
        <strain evidence="2 3">LV</strain>
        <tissue evidence="2">Single pupa</tissue>
    </source>
</reference>
<dbReference type="EMBL" id="JAHIBW010000024">
    <property type="protein sequence ID" value="KAG7298447.1"/>
    <property type="molecule type" value="Genomic_DNA"/>
</dbReference>
<comment type="caution">
    <text evidence="2">The sequence shown here is derived from an EMBL/GenBank/DDBJ whole genome shotgun (WGS) entry which is preliminary data.</text>
</comment>
<dbReference type="InterPro" id="IPR050951">
    <property type="entry name" value="Retrovirus_Pol_polyprotein"/>
</dbReference>
<evidence type="ECO:0000313" key="2">
    <source>
        <dbReference type="EMBL" id="KAG7298447.1"/>
    </source>
</evidence>
<dbReference type="InterPro" id="IPR012337">
    <property type="entry name" value="RNaseH-like_sf"/>
</dbReference>
<dbReference type="PANTHER" id="PTHR37984">
    <property type="entry name" value="PROTEIN CBG26694"/>
    <property type="match status" value="1"/>
</dbReference>
<keyword evidence="3" id="KW-1185">Reference proteome</keyword>
<proteinExistence type="predicted"/>
<dbReference type="PANTHER" id="PTHR37984:SF7">
    <property type="entry name" value="INTEGRASE CATALYTIC DOMAIN-CONTAINING PROTEIN"/>
    <property type="match status" value="1"/>
</dbReference>
<sequence length="185" mass="20741">EWGFKHTTSSPNYAQSNGLSERAVRTIKELISKTTCTNSDFYLGLLNLRATPRDGIGSPAQLLMGRRLNTRLPASEERLRPERDPARDHAAVLHRREASKRWYDARARPLSPLAPGDRVVVLDDNRRRSISVQSKADQPGSYFVLDKSDDELASDDAAAAPGDAHRQVRQAAQQARNLIKKHYTK</sequence>
<dbReference type="InterPro" id="IPR036397">
    <property type="entry name" value="RNaseH_sf"/>
</dbReference>
<evidence type="ECO:0000313" key="3">
    <source>
        <dbReference type="Proteomes" id="UP000823941"/>
    </source>
</evidence>
<organism evidence="2 3">
    <name type="scientific">Plutella xylostella</name>
    <name type="common">Diamondback moth</name>
    <name type="synonym">Plutella maculipennis</name>
    <dbReference type="NCBI Taxonomy" id="51655"/>
    <lineage>
        <taxon>Eukaryota</taxon>
        <taxon>Metazoa</taxon>
        <taxon>Ecdysozoa</taxon>
        <taxon>Arthropoda</taxon>
        <taxon>Hexapoda</taxon>
        <taxon>Insecta</taxon>
        <taxon>Pterygota</taxon>
        <taxon>Neoptera</taxon>
        <taxon>Endopterygota</taxon>
        <taxon>Lepidoptera</taxon>
        <taxon>Glossata</taxon>
        <taxon>Ditrysia</taxon>
        <taxon>Yponomeutoidea</taxon>
        <taxon>Plutellidae</taxon>
        <taxon>Plutella</taxon>
    </lineage>
</organism>
<gene>
    <name evidence="2" type="ORF">JYU34_018075</name>
</gene>
<dbReference type="Proteomes" id="UP000823941">
    <property type="component" value="Chromosome 24"/>
</dbReference>
<name>A0ABQ7PZQ4_PLUXY</name>
<dbReference type="SUPFAM" id="SSF53098">
    <property type="entry name" value="Ribonuclease H-like"/>
    <property type="match status" value="1"/>
</dbReference>